<evidence type="ECO:0000313" key="8">
    <source>
        <dbReference type="EMBL" id="SFS64657.1"/>
    </source>
</evidence>
<evidence type="ECO:0000256" key="5">
    <source>
        <dbReference type="PIRSR" id="PIRSR602403-1"/>
    </source>
</evidence>
<evidence type="ECO:0000256" key="7">
    <source>
        <dbReference type="SAM" id="MobiDB-lite"/>
    </source>
</evidence>
<dbReference type="GO" id="GO:0005506">
    <property type="term" value="F:iron ion binding"/>
    <property type="evidence" value="ECO:0007669"/>
    <property type="project" value="InterPro"/>
</dbReference>
<feature type="region of interest" description="Disordered" evidence="7">
    <location>
        <begin position="1"/>
        <end position="21"/>
    </location>
</feature>
<dbReference type="RefSeq" id="WP_091836390.1">
    <property type="nucleotide sequence ID" value="NZ_FPAA01000005.1"/>
</dbReference>
<evidence type="ECO:0000256" key="3">
    <source>
        <dbReference type="ARBA" id="ARBA00022723"/>
    </source>
</evidence>
<dbReference type="Gene3D" id="1.10.630.10">
    <property type="entry name" value="Cytochrome P450"/>
    <property type="match status" value="1"/>
</dbReference>
<keyword evidence="5 6" id="KW-0349">Heme</keyword>
<evidence type="ECO:0000256" key="1">
    <source>
        <dbReference type="ARBA" id="ARBA00001971"/>
    </source>
</evidence>
<comment type="cofactor">
    <cofactor evidence="1 5">
        <name>heme</name>
        <dbReference type="ChEBI" id="CHEBI:30413"/>
    </cofactor>
</comment>
<evidence type="ECO:0000256" key="2">
    <source>
        <dbReference type="ARBA" id="ARBA00010617"/>
    </source>
</evidence>
<dbReference type="Proteomes" id="UP000198660">
    <property type="component" value="Unassembled WGS sequence"/>
</dbReference>
<evidence type="ECO:0000256" key="4">
    <source>
        <dbReference type="ARBA" id="ARBA00023004"/>
    </source>
</evidence>
<dbReference type="Pfam" id="PF00067">
    <property type="entry name" value="p450"/>
    <property type="match status" value="1"/>
</dbReference>
<keyword evidence="6" id="KW-0503">Monooxygenase</keyword>
<feature type="binding site" description="axial binding residue" evidence="5">
    <location>
        <position position="404"/>
    </location>
    <ligand>
        <name>heme</name>
        <dbReference type="ChEBI" id="CHEBI:30413"/>
    </ligand>
    <ligandPart>
        <name>Fe</name>
        <dbReference type="ChEBI" id="CHEBI:18248"/>
    </ligandPart>
</feature>
<dbReference type="GO" id="GO:0016705">
    <property type="term" value="F:oxidoreductase activity, acting on paired donors, with incorporation or reduction of molecular oxygen"/>
    <property type="evidence" value="ECO:0007669"/>
    <property type="project" value="InterPro"/>
</dbReference>
<evidence type="ECO:0000256" key="6">
    <source>
        <dbReference type="RuleBase" id="RU000461"/>
    </source>
</evidence>
<dbReference type="InterPro" id="IPR001128">
    <property type="entry name" value="Cyt_P450"/>
</dbReference>
<keyword evidence="9" id="KW-1185">Reference proteome</keyword>
<dbReference type="InterPro" id="IPR017972">
    <property type="entry name" value="Cyt_P450_CS"/>
</dbReference>
<dbReference type="PRINTS" id="PR00465">
    <property type="entry name" value="EP450IV"/>
</dbReference>
<feature type="compositionally biased region" description="Polar residues" evidence="7">
    <location>
        <begin position="12"/>
        <end position="21"/>
    </location>
</feature>
<dbReference type="InterPro" id="IPR002403">
    <property type="entry name" value="Cyt_P450_E_grp-IV"/>
</dbReference>
<dbReference type="GO" id="GO:0004497">
    <property type="term" value="F:monooxygenase activity"/>
    <property type="evidence" value="ECO:0007669"/>
    <property type="project" value="UniProtKB-KW"/>
</dbReference>
<keyword evidence="6" id="KW-0560">Oxidoreductase</keyword>
<comment type="similarity">
    <text evidence="2 6">Belongs to the cytochrome P450 family.</text>
</comment>
<keyword evidence="3 5" id="KW-0479">Metal-binding</keyword>
<dbReference type="PANTHER" id="PTHR24305:SF166">
    <property type="entry name" value="CYTOCHROME P450 12A4, MITOCHONDRIAL-RELATED"/>
    <property type="match status" value="1"/>
</dbReference>
<dbReference type="PANTHER" id="PTHR24305">
    <property type="entry name" value="CYTOCHROME P450"/>
    <property type="match status" value="1"/>
</dbReference>
<dbReference type="OrthoDB" id="9789468at2"/>
<dbReference type="SUPFAM" id="SSF48264">
    <property type="entry name" value="Cytochrome P450"/>
    <property type="match status" value="1"/>
</dbReference>
<sequence>MSTFHQIPGPNPASTTESQDPTWSYLVDPLGHMSTLYQHYGDVVAFLRGGNKGLYLPSEKTPGTVFAFGPKQTETILRNPSLFHSHSIMTPLFPECEAEETALRRITTGLFSYNGSPHQCQRKKVMPAFHRSTIERYTPDILRITHEISSTWKPDEWMDLARETTSLSLTILWHIFLGKTGMGHPQHLSNAQSWLEHLLDASRGITLNLPDNPKDRVREEASFIEDTFRRFWQEASKEDQSVLTQLCHHAPKNESLTETEAIGHLFTFVMAGYETVASSILWTLFLLASHPKELHNLTEEISGPFNGDSISEDEIRKLTHLDHVVKESLRLLPAAPICWRVAQPGAFLNPWEVPPGTEVIYSPFHTHRLPELYDQPQRFQPSRWAHIRPSPFEYLPFSAGPRKCIGASLATQVIKGVLITLLPRYHFQLPPTIDVNLRVGITLQPDMDFPVKLIPHHLATPTIPEIRGSICNHVQFH</sequence>
<dbReference type="InterPro" id="IPR050121">
    <property type="entry name" value="Cytochrome_P450_monoxygenase"/>
</dbReference>
<protein>
    <submittedName>
        <fullName evidence="8">Cytochrome P450</fullName>
    </submittedName>
</protein>
<dbReference type="EMBL" id="FPAA01000005">
    <property type="protein sequence ID" value="SFS64657.1"/>
    <property type="molecule type" value="Genomic_DNA"/>
</dbReference>
<dbReference type="GO" id="GO:0020037">
    <property type="term" value="F:heme binding"/>
    <property type="evidence" value="ECO:0007669"/>
    <property type="project" value="InterPro"/>
</dbReference>
<organism evidence="8 9">
    <name type="scientific">Marininema halotolerans</name>
    <dbReference type="NCBI Taxonomy" id="1155944"/>
    <lineage>
        <taxon>Bacteria</taxon>
        <taxon>Bacillati</taxon>
        <taxon>Bacillota</taxon>
        <taxon>Bacilli</taxon>
        <taxon>Bacillales</taxon>
        <taxon>Thermoactinomycetaceae</taxon>
        <taxon>Marininema</taxon>
    </lineage>
</organism>
<dbReference type="PRINTS" id="PR00385">
    <property type="entry name" value="P450"/>
</dbReference>
<keyword evidence="4 5" id="KW-0408">Iron</keyword>
<dbReference type="PROSITE" id="PS00086">
    <property type="entry name" value="CYTOCHROME_P450"/>
    <property type="match status" value="1"/>
</dbReference>
<evidence type="ECO:0000313" key="9">
    <source>
        <dbReference type="Proteomes" id="UP000198660"/>
    </source>
</evidence>
<dbReference type="InterPro" id="IPR036396">
    <property type="entry name" value="Cyt_P450_sf"/>
</dbReference>
<accession>A0A1I6RIX1</accession>
<reference evidence="9" key="1">
    <citation type="submission" date="2016-10" db="EMBL/GenBank/DDBJ databases">
        <authorList>
            <person name="Varghese N."/>
            <person name="Submissions S."/>
        </authorList>
    </citation>
    <scope>NUCLEOTIDE SEQUENCE [LARGE SCALE GENOMIC DNA]</scope>
    <source>
        <strain evidence="9">DSM 45789</strain>
    </source>
</reference>
<dbReference type="AlphaFoldDB" id="A0A1I6RIX1"/>
<name>A0A1I6RIX1_9BACL</name>
<gene>
    <name evidence="8" type="ORF">SAMN05444972_105124</name>
</gene>
<proteinExistence type="inferred from homology"/>